<protein>
    <submittedName>
        <fullName evidence="4">Maleylacetoacetate isomerase</fullName>
    </submittedName>
</protein>
<dbReference type="Gene3D" id="3.40.30.10">
    <property type="entry name" value="Glutaredoxin"/>
    <property type="match status" value="1"/>
</dbReference>
<accession>A0A0F5LMX5</accession>
<dbReference type="SFLD" id="SFLDS00019">
    <property type="entry name" value="Glutathione_Transferase_(cytos"/>
    <property type="match status" value="1"/>
</dbReference>
<dbReference type="GO" id="GO:0006749">
    <property type="term" value="P:glutathione metabolic process"/>
    <property type="evidence" value="ECO:0007669"/>
    <property type="project" value="TreeGrafter"/>
</dbReference>
<dbReference type="CDD" id="cd03042">
    <property type="entry name" value="GST_N_Zeta"/>
    <property type="match status" value="1"/>
</dbReference>
<dbReference type="InterPro" id="IPR036249">
    <property type="entry name" value="Thioredoxin-like_sf"/>
</dbReference>
<evidence type="ECO:0000259" key="2">
    <source>
        <dbReference type="PROSITE" id="PS50404"/>
    </source>
</evidence>
<keyword evidence="6" id="KW-1185">Reference proteome</keyword>
<dbReference type="InterPro" id="IPR004045">
    <property type="entry name" value="Glutathione_S-Trfase_N"/>
</dbReference>
<feature type="domain" description="GST C-terminal" evidence="3">
    <location>
        <begin position="88"/>
        <end position="209"/>
    </location>
</feature>
<dbReference type="SUPFAM" id="SSF47616">
    <property type="entry name" value="GST C-terminal domain-like"/>
    <property type="match status" value="1"/>
</dbReference>
<dbReference type="RefSeq" id="WP_046135783.1">
    <property type="nucleotide sequence ID" value="NZ_FQVC01000002.1"/>
</dbReference>
<gene>
    <name evidence="5" type="ORF">SAMN02745223_01039</name>
    <name evidence="4" type="ORF">VW29_13510</name>
</gene>
<dbReference type="GO" id="GO:0004364">
    <property type="term" value="F:glutathione transferase activity"/>
    <property type="evidence" value="ECO:0007669"/>
    <property type="project" value="TreeGrafter"/>
</dbReference>
<dbReference type="Proteomes" id="UP000033608">
    <property type="component" value="Unassembled WGS sequence"/>
</dbReference>
<evidence type="ECO:0000313" key="5">
    <source>
        <dbReference type="EMBL" id="SHE73434.1"/>
    </source>
</evidence>
<evidence type="ECO:0000256" key="1">
    <source>
        <dbReference type="ARBA" id="ARBA00010007"/>
    </source>
</evidence>
<dbReference type="GO" id="GO:0005737">
    <property type="term" value="C:cytoplasm"/>
    <property type="evidence" value="ECO:0007669"/>
    <property type="project" value="InterPro"/>
</dbReference>
<evidence type="ECO:0000313" key="6">
    <source>
        <dbReference type="Proteomes" id="UP000033608"/>
    </source>
</evidence>
<dbReference type="GO" id="GO:0016034">
    <property type="term" value="F:maleylacetoacetate isomerase activity"/>
    <property type="evidence" value="ECO:0007669"/>
    <property type="project" value="TreeGrafter"/>
</dbReference>
<reference evidence="4 6" key="1">
    <citation type="submission" date="2015-03" db="EMBL/GenBank/DDBJ databases">
        <authorList>
            <person name="Hassan Y.I."/>
            <person name="Lepp D."/>
            <person name="Zhou T."/>
        </authorList>
    </citation>
    <scope>NUCLEOTIDE SEQUENCE [LARGE SCALE GENOMIC DNA]</scope>
    <source>
        <strain evidence="4 6">DSM 17137</strain>
    </source>
</reference>
<reference evidence="5 7" key="2">
    <citation type="submission" date="2016-11" db="EMBL/GenBank/DDBJ databases">
        <authorList>
            <person name="Jaros S."/>
            <person name="Januszkiewicz K."/>
            <person name="Wedrychowicz H."/>
        </authorList>
    </citation>
    <scope>NUCLEOTIDE SEQUENCE [LARGE SCALE GENOMIC DNA]</scope>
    <source>
        <strain evidence="5 7">DSM 17137</strain>
    </source>
</reference>
<dbReference type="PANTHER" id="PTHR42673:SF4">
    <property type="entry name" value="MALEYLACETOACETATE ISOMERASE"/>
    <property type="match status" value="1"/>
</dbReference>
<dbReference type="PANTHER" id="PTHR42673">
    <property type="entry name" value="MALEYLACETOACETATE ISOMERASE"/>
    <property type="match status" value="1"/>
</dbReference>
<dbReference type="AlphaFoldDB" id="A0A0F5LMX5"/>
<dbReference type="Proteomes" id="UP000184533">
    <property type="component" value="Unassembled WGS sequence"/>
</dbReference>
<name>A0A0F5LMX5_9HYPH</name>
<evidence type="ECO:0000259" key="3">
    <source>
        <dbReference type="PROSITE" id="PS50405"/>
    </source>
</evidence>
<dbReference type="InterPro" id="IPR034333">
    <property type="entry name" value="GST_Zeta_N"/>
</dbReference>
<dbReference type="NCBIfam" id="TIGR01262">
    <property type="entry name" value="maiA"/>
    <property type="match status" value="1"/>
</dbReference>
<dbReference type="OrthoDB" id="509852at2"/>
<dbReference type="InterPro" id="IPR040079">
    <property type="entry name" value="Glutathione_S-Trfase"/>
</dbReference>
<organism evidence="4 6">
    <name type="scientific">Devosia limi DSM 17137</name>
    <dbReference type="NCBI Taxonomy" id="1121477"/>
    <lineage>
        <taxon>Bacteria</taxon>
        <taxon>Pseudomonadati</taxon>
        <taxon>Pseudomonadota</taxon>
        <taxon>Alphaproteobacteria</taxon>
        <taxon>Hyphomicrobiales</taxon>
        <taxon>Devosiaceae</taxon>
        <taxon>Devosia</taxon>
    </lineage>
</organism>
<dbReference type="PROSITE" id="PS50404">
    <property type="entry name" value="GST_NTER"/>
    <property type="match status" value="1"/>
</dbReference>
<dbReference type="EMBL" id="LAJF01000089">
    <property type="protein sequence ID" value="KKB83706.1"/>
    <property type="molecule type" value="Genomic_DNA"/>
</dbReference>
<comment type="similarity">
    <text evidence="1">Belongs to the GST superfamily. Zeta family.</text>
</comment>
<dbReference type="Pfam" id="PF02798">
    <property type="entry name" value="GST_N"/>
    <property type="match status" value="1"/>
</dbReference>
<evidence type="ECO:0000313" key="7">
    <source>
        <dbReference type="Proteomes" id="UP000184533"/>
    </source>
</evidence>
<dbReference type="SFLD" id="SFLDG00358">
    <property type="entry name" value="Main_(cytGST)"/>
    <property type="match status" value="1"/>
</dbReference>
<keyword evidence="4" id="KW-0413">Isomerase</keyword>
<dbReference type="PROSITE" id="PS50405">
    <property type="entry name" value="GST_CTER"/>
    <property type="match status" value="1"/>
</dbReference>
<dbReference type="Gene3D" id="1.20.1050.10">
    <property type="match status" value="1"/>
</dbReference>
<dbReference type="InterPro" id="IPR036282">
    <property type="entry name" value="Glutathione-S-Trfase_C_sf"/>
</dbReference>
<dbReference type="InterPro" id="IPR005955">
    <property type="entry name" value="GST_Zeta"/>
</dbReference>
<sequence>MSDKPALFDYWRSSASYRVRIALHLAGVDYDTVPVDLLAGSHKSEAHRHRNPQGLVSVLDIDGHRFTQSLAIIEYLDETRRLGLLPEDPARRAKARALAQAIAVDIHPVCNLNVVAHVNALVPGDRVKADWMVHFIRPGLEAFEVLLGGFERRPFCTGAQLGLADICLVPQIYNARRWGVVFDDLPRIAAVLRAAEAHPAVLAAFPMQH</sequence>
<dbReference type="PATRIC" id="fig|1121477.3.peg.3861"/>
<dbReference type="GO" id="GO:0006559">
    <property type="term" value="P:L-phenylalanine catabolic process"/>
    <property type="evidence" value="ECO:0007669"/>
    <property type="project" value="TreeGrafter"/>
</dbReference>
<dbReference type="SUPFAM" id="SSF52833">
    <property type="entry name" value="Thioredoxin-like"/>
    <property type="match status" value="1"/>
</dbReference>
<dbReference type="EMBL" id="FQVC01000002">
    <property type="protein sequence ID" value="SHE73434.1"/>
    <property type="molecule type" value="Genomic_DNA"/>
</dbReference>
<dbReference type="STRING" id="1121477.SAMN02745223_01039"/>
<dbReference type="InterPro" id="IPR010987">
    <property type="entry name" value="Glutathione-S-Trfase_C-like"/>
</dbReference>
<evidence type="ECO:0000313" key="4">
    <source>
        <dbReference type="EMBL" id="KKB83706.1"/>
    </source>
</evidence>
<feature type="domain" description="GST N-terminal" evidence="2">
    <location>
        <begin position="3"/>
        <end position="84"/>
    </location>
</feature>
<proteinExistence type="inferred from homology"/>